<dbReference type="Proteomes" id="UP000008021">
    <property type="component" value="Chromosome 5"/>
</dbReference>
<name>A0A0E0DR46_9ORYZ</name>
<dbReference type="Gramene" id="OMERI05G13570.1">
    <property type="protein sequence ID" value="OMERI05G13570.1"/>
    <property type="gene ID" value="OMERI05G13570"/>
</dbReference>
<dbReference type="EnsemblPlants" id="OMERI05G13570.1">
    <property type="protein sequence ID" value="OMERI05G13570.1"/>
    <property type="gene ID" value="OMERI05G13570"/>
</dbReference>
<feature type="compositionally biased region" description="Low complexity" evidence="1">
    <location>
        <begin position="120"/>
        <end position="129"/>
    </location>
</feature>
<dbReference type="STRING" id="40149.A0A0E0DR46"/>
<feature type="region of interest" description="Disordered" evidence="1">
    <location>
        <begin position="179"/>
        <end position="211"/>
    </location>
</feature>
<dbReference type="AlphaFoldDB" id="A0A0E0DR46"/>
<dbReference type="InterPro" id="IPR005049">
    <property type="entry name" value="STL-like"/>
</dbReference>
<reference evidence="2" key="2">
    <citation type="submission" date="2018-05" db="EMBL/GenBank/DDBJ databases">
        <title>OmerRS3 (Oryza meridionalis Reference Sequence Version 3).</title>
        <authorList>
            <person name="Zhang J."/>
            <person name="Kudrna D."/>
            <person name="Lee S."/>
            <person name="Talag J."/>
            <person name="Welchert J."/>
            <person name="Wing R.A."/>
        </authorList>
    </citation>
    <scope>NUCLEOTIDE SEQUENCE [LARGE SCALE GENOMIC DNA]</scope>
    <source>
        <strain evidence="2">cv. OR44</strain>
    </source>
</reference>
<feature type="compositionally biased region" description="Gly residues" evidence="1">
    <location>
        <begin position="182"/>
        <end position="194"/>
    </location>
</feature>
<dbReference type="Pfam" id="PF03385">
    <property type="entry name" value="STELLO"/>
    <property type="match status" value="1"/>
</dbReference>
<accession>A0A0E0DR46</accession>
<sequence length="958" mass="105933">MMKLEKHQIQPEKKRKPENPDPNESAHLTAHTPLHRFVAFLLPPPRATTSSHQPLHLLGHHYTHTTHTPPLDCGVTHTPASLSLSPRPTDRHRARPPRLRLKRSPSPRGSRLPTPPHLSARAPTAHRAAPPNLASRVLAAPQIPNCCRAHTPANPSDLRLASSSSSRMLVQDRVSPHAAVAVGGGGGGGGGGGQKTPTSPRGAPGADRRHPRPFAKNLDFASWASEHSSKLLLLLFVVASAAAVFLLRGAAPDAAALLCLDRSRSSSSSAAGSARLPYPDVKWAAVPPLAIVAGAPFASFRAERWIVVSVSSPPTAALGALARVKGWQLLAIGNSHTPSGWELKGAIFLSLELQAQLGYRSVDFLPYASHVRKTAGYLFAIQHGAKVIFDADDRAEVPGNDLGKHFDVDLGSGVTNHPVLLQYSHADPNRTVVNPYVHFGQRSVWPRGLPLDKVGEVAHEVFYTEVFSGQQYIQQGLSDGLPDVDAVFYFTRKPPTAAFDLRFDAEAPKVALPQGTMAPVNSFNTLFHTPAFWGLMMPVSVSSMASDVIRGYWAQRILWEIGGYVAFYPPTIYRKDHIQAYPFAEEKDLHVNVGRLIKFLNEWRSNKRTLFERILDLSYAMAEEGFWTEQDVRLTAAWLQDLLAVGYRQPRLMSLEIDRQRATIGEGDMKEFVPKKLPSVHLGVDEIGTVNYEIGNLIKWRKNFGNVVLIMHVSGPVDRTALEWRLLYGKIFKTVIILAEQSNTELAVERCALSHAYKFLPKVFARYGGADGFLFLQDHMILNYWNLLQADKEKLWITNKIAHSWVTVPLENNKEEWFVKQGSMVKQVIGSSPVHFQTNYKESMGEDKIAFCGSELFYIPRQFVEDFGDLVGLVGDLELHHKIAVPMIFLAMDSPQNFDSDALAGTVFRSNLVGNETFSSIYTAQAPAVFPVKVQNEIDFIKLIRVMSTGDPLLMELV</sequence>
<evidence type="ECO:0000313" key="2">
    <source>
        <dbReference type="EnsemblPlants" id="OMERI05G13570.1"/>
    </source>
</evidence>
<dbReference type="PANTHER" id="PTHR31362:SF14">
    <property type="entry name" value="OS05G0391200 PROTEIN"/>
    <property type="match status" value="1"/>
</dbReference>
<dbReference type="eggNOG" id="ENOG502QTAG">
    <property type="taxonomic scope" value="Eukaryota"/>
</dbReference>
<evidence type="ECO:0000256" key="1">
    <source>
        <dbReference type="SAM" id="MobiDB-lite"/>
    </source>
</evidence>
<proteinExistence type="predicted"/>
<feature type="region of interest" description="Disordered" evidence="1">
    <location>
        <begin position="1"/>
        <end position="27"/>
    </location>
</feature>
<organism evidence="2">
    <name type="scientific">Oryza meridionalis</name>
    <dbReference type="NCBI Taxonomy" id="40149"/>
    <lineage>
        <taxon>Eukaryota</taxon>
        <taxon>Viridiplantae</taxon>
        <taxon>Streptophyta</taxon>
        <taxon>Embryophyta</taxon>
        <taxon>Tracheophyta</taxon>
        <taxon>Spermatophyta</taxon>
        <taxon>Magnoliopsida</taxon>
        <taxon>Liliopsida</taxon>
        <taxon>Poales</taxon>
        <taxon>Poaceae</taxon>
        <taxon>BOP clade</taxon>
        <taxon>Oryzoideae</taxon>
        <taxon>Oryzeae</taxon>
        <taxon>Oryzinae</taxon>
        <taxon>Oryza</taxon>
    </lineage>
</organism>
<protein>
    <submittedName>
        <fullName evidence="2">Uncharacterized protein</fullName>
    </submittedName>
</protein>
<evidence type="ECO:0000313" key="3">
    <source>
        <dbReference type="Proteomes" id="UP000008021"/>
    </source>
</evidence>
<reference evidence="2" key="1">
    <citation type="submission" date="2015-04" db="UniProtKB">
        <authorList>
            <consortium name="EnsemblPlants"/>
        </authorList>
    </citation>
    <scope>IDENTIFICATION</scope>
</reference>
<feature type="region of interest" description="Disordered" evidence="1">
    <location>
        <begin position="69"/>
        <end position="129"/>
    </location>
</feature>
<feature type="compositionally biased region" description="Basic and acidic residues" evidence="1">
    <location>
        <begin position="1"/>
        <end position="19"/>
    </location>
</feature>
<keyword evidence="3" id="KW-1185">Reference proteome</keyword>
<dbReference type="HOGENOM" id="CLU_011678_0_0_1"/>
<feature type="compositionally biased region" description="Basic residues" evidence="1">
    <location>
        <begin position="90"/>
        <end position="105"/>
    </location>
</feature>
<dbReference type="PANTHER" id="PTHR31362">
    <property type="entry name" value="GLYCOSYLTRANSFERASE STELLO1-RELATED"/>
    <property type="match status" value="1"/>
</dbReference>